<protein>
    <recommendedName>
        <fullName evidence="3">26S proteasome regulatory subunit RPN1</fullName>
    </recommendedName>
</protein>
<feature type="domain" description="26S proteasome non-ATPase regulatory subunit RPN1 C-terminal" evidence="6">
    <location>
        <begin position="904"/>
        <end position="958"/>
    </location>
</feature>
<gene>
    <name evidence="7" type="primary">RPN1</name>
    <name evidence="7" type="ORF">BN7_5992</name>
</gene>
<dbReference type="Gene3D" id="1.25.10.10">
    <property type="entry name" value="Leucine-rich Repeat Variant"/>
    <property type="match status" value="1"/>
</dbReference>
<dbReference type="STRING" id="1206466.K0KY70"/>
<dbReference type="InterPro" id="IPR041433">
    <property type="entry name" value="RPN1_C"/>
</dbReference>
<dbReference type="PANTHER" id="PTHR10943">
    <property type="entry name" value="26S PROTEASOME NON-ATPASE REGULATORY SUBUNIT"/>
    <property type="match status" value="1"/>
</dbReference>
<feature type="compositionally biased region" description="Acidic residues" evidence="4">
    <location>
        <begin position="622"/>
        <end position="632"/>
    </location>
</feature>
<dbReference type="Pfam" id="PF18051">
    <property type="entry name" value="RPN1_C"/>
    <property type="match status" value="1"/>
</dbReference>
<dbReference type="FunCoup" id="K0KY70">
    <property type="interactions" value="1577"/>
</dbReference>
<feature type="region of interest" description="Disordered" evidence="4">
    <location>
        <begin position="1"/>
        <end position="48"/>
    </location>
</feature>
<dbReference type="InParanoid" id="K0KY70"/>
<dbReference type="GO" id="GO:0043161">
    <property type="term" value="P:proteasome-mediated ubiquitin-dependent protein catabolic process"/>
    <property type="evidence" value="ECO:0007669"/>
    <property type="project" value="TreeGrafter"/>
</dbReference>
<dbReference type="eggNOG" id="KOG2005">
    <property type="taxonomic scope" value="Eukaryota"/>
</dbReference>
<evidence type="ECO:0000259" key="5">
    <source>
        <dbReference type="Pfam" id="PF17781"/>
    </source>
</evidence>
<dbReference type="GO" id="GO:0008540">
    <property type="term" value="C:proteasome regulatory particle, base subcomplex"/>
    <property type="evidence" value="ECO:0007669"/>
    <property type="project" value="UniProtKB-UniRule"/>
</dbReference>
<dbReference type="GO" id="GO:0042176">
    <property type="term" value="P:regulation of protein catabolic process"/>
    <property type="evidence" value="ECO:0007669"/>
    <property type="project" value="InterPro"/>
</dbReference>
<evidence type="ECO:0000256" key="3">
    <source>
        <dbReference type="PIRNR" id="PIRNR015965"/>
    </source>
</evidence>
<comment type="function">
    <text evidence="3">Acts as a regulatory subunit of the 26 proteasome which is involved in the ATP-dependent degradation of ubiquitinated proteins.</text>
</comment>
<dbReference type="GO" id="GO:0005634">
    <property type="term" value="C:nucleus"/>
    <property type="evidence" value="ECO:0007669"/>
    <property type="project" value="TreeGrafter"/>
</dbReference>
<comment type="similarity">
    <text evidence="3">Belongs to the proteasome subunit S2 family.</text>
</comment>
<evidence type="ECO:0000256" key="4">
    <source>
        <dbReference type="SAM" id="MobiDB-lite"/>
    </source>
</evidence>
<dbReference type="Pfam" id="PF17781">
    <property type="entry name" value="RPN1_RPN2_N"/>
    <property type="match status" value="1"/>
</dbReference>
<feature type="compositionally biased region" description="Acidic residues" evidence="4">
    <location>
        <begin position="682"/>
        <end position="692"/>
    </location>
</feature>
<feature type="domain" description="RPN1 N-terminal" evidence="5">
    <location>
        <begin position="54"/>
        <end position="353"/>
    </location>
</feature>
<dbReference type="EMBL" id="CAIF01000244">
    <property type="protein sequence ID" value="CCH46399.1"/>
    <property type="molecule type" value="Genomic_DNA"/>
</dbReference>
<dbReference type="InterPro" id="IPR011989">
    <property type="entry name" value="ARM-like"/>
</dbReference>
<dbReference type="AlphaFoldDB" id="K0KY70"/>
<evidence type="ECO:0000256" key="1">
    <source>
        <dbReference type="ARBA" id="ARBA00022737"/>
    </source>
</evidence>
<dbReference type="InterPro" id="IPR016024">
    <property type="entry name" value="ARM-type_fold"/>
</dbReference>
<dbReference type="InterPro" id="IPR016643">
    <property type="entry name" value="26S_Psome_Rpn1"/>
</dbReference>
<dbReference type="GO" id="GO:0030234">
    <property type="term" value="F:enzyme regulator activity"/>
    <property type="evidence" value="ECO:0007669"/>
    <property type="project" value="UniProtKB-UniRule"/>
</dbReference>
<dbReference type="HOGENOM" id="CLU_008705_1_0_1"/>
<feature type="compositionally biased region" description="Basic and acidic residues" evidence="4">
    <location>
        <begin position="11"/>
        <end position="40"/>
    </location>
</feature>
<name>K0KY70_WICCF</name>
<dbReference type="SUPFAM" id="SSF48371">
    <property type="entry name" value="ARM repeat"/>
    <property type="match status" value="1"/>
</dbReference>
<sequence>MAQKDNSGDIATKEESTKQQQKEIVDKSNKKDNKKDKKDEEELTEEDEKLKNDLDLLVERLIESNEKLYDHLLEQLKEFISSSTSSMTAVPKPLKFLHPHYESLTQAYEKWTDSKLKSKFADILSVLSMTHSEDTKQAALKFRILSKEDDYEKWGHEYIRHLALEIGEASAEILEEEEGENKSDFDQADLKKITLKVVPYFLKHNQEADAIDLLLETDNISELPQFVDKEIYGRVGLYLVSCVPLLPPPDDLEFLQTAYSIYLEHGELTQALALAVRIDNDELIEAVFNATSDLSIKKQLALILSNQNSSYKNEEVQDLIYNSKLSEKFHYLAKELNLLDPKVPEDVYKSHLENTRQKTTSIDSAKQNLAASFVNSFLNLGYGTDKLLTEDDKWIFKTKGDGMLSTTASIGSVYQWDIDGLQHLDKYLYSTEDEIKAGALLGMGLLGSGVHDEVEPVLLLLQDYVNDPNRKLSTASILGLALSFSGSQNEDLLNLLLPLVSDLEVPIEISALSALALGHAFVGTCNGDITSTILQTLLERDFEQLKSKWIKFLALGLGLLFMGKAEQVDDVLETIQAIEHPIVKSLEVLTRISAYAGTGNVLEIQRLFEILTPEGPEPEKKEDEDEDEVAEEEEKKETESKIRAKYKGKTAKTDADGDEDITESAPLNAFEAESESTKKEGEDDDDEDEDSEESKSKENDDDSLSYAVLGIAIIALGEDIGKAMSLRHYGHILDYGSPSVRRAVPLGIGLLSPSNPQVNIIESLSRMSHDTDVDVAINAIYSMGLIGSGTNNARLAQLFRQLASYHRDSNALFTTRIAQGLTHLGKGTMTLNPFTTEGRILSKVTLASLLTVAVGFLDPSFILENHSLLFFLNSASRPRTLITVDEDLNEIQVTVRVGKAVDVVGQAGNPKTITGWVTQTTPVLLGYGEKAELEENSEYIALSSFLEGIVILRKNPDYIEPEKQ</sequence>
<keyword evidence="1" id="KW-0677">Repeat</keyword>
<dbReference type="InterPro" id="IPR040892">
    <property type="entry name" value="RPN1_N"/>
</dbReference>
<feature type="region of interest" description="Disordered" evidence="4">
    <location>
        <begin position="613"/>
        <end position="701"/>
    </location>
</feature>
<proteinExistence type="inferred from homology"/>
<dbReference type="Proteomes" id="UP000009328">
    <property type="component" value="Unassembled WGS sequence"/>
</dbReference>
<evidence type="ECO:0000256" key="2">
    <source>
        <dbReference type="ARBA" id="ARBA00022942"/>
    </source>
</evidence>
<organism evidence="7 8">
    <name type="scientific">Wickerhamomyces ciferrii (strain ATCC 14091 / BCRC 22168 / CBS 111 / JCM 3599 / NBRC 0793 / NRRL Y-1031 F-60-10)</name>
    <name type="common">Yeast</name>
    <name type="synonym">Pichia ciferrii</name>
    <dbReference type="NCBI Taxonomy" id="1206466"/>
    <lineage>
        <taxon>Eukaryota</taxon>
        <taxon>Fungi</taxon>
        <taxon>Dikarya</taxon>
        <taxon>Ascomycota</taxon>
        <taxon>Saccharomycotina</taxon>
        <taxon>Saccharomycetes</taxon>
        <taxon>Phaffomycetales</taxon>
        <taxon>Wickerhamomycetaceae</taxon>
        <taxon>Wickerhamomyces</taxon>
    </lineage>
</organism>
<reference evidence="7 8" key="1">
    <citation type="journal article" date="2012" name="Eukaryot. Cell">
        <title>Draft genome sequence of Wickerhamomyces ciferrii NRRL Y-1031 F-60-10.</title>
        <authorList>
            <person name="Schneider J."/>
            <person name="Andrea H."/>
            <person name="Blom J."/>
            <person name="Jaenicke S."/>
            <person name="Ruckert C."/>
            <person name="Schorsch C."/>
            <person name="Szczepanowski R."/>
            <person name="Farwick M."/>
            <person name="Goesmann A."/>
            <person name="Puhler A."/>
            <person name="Schaffer S."/>
            <person name="Tauch A."/>
            <person name="Kohler T."/>
            <person name="Brinkrolf K."/>
        </authorList>
    </citation>
    <scope>NUCLEOTIDE SEQUENCE [LARGE SCALE GENOMIC DNA]</scope>
    <source>
        <strain evidence="8">ATCC 14091 / BCRC 22168 / CBS 111 / JCM 3599 / NBRC 0793 / NRRL Y-1031 F-60-10</strain>
    </source>
</reference>
<evidence type="ECO:0000313" key="8">
    <source>
        <dbReference type="Proteomes" id="UP000009328"/>
    </source>
</evidence>
<comment type="caution">
    <text evidence="7">The sequence shown here is derived from an EMBL/GenBank/DDBJ whole genome shotgun (WGS) entry which is preliminary data.</text>
</comment>
<keyword evidence="2 3" id="KW-0647">Proteasome</keyword>
<dbReference type="PANTHER" id="PTHR10943:SF1">
    <property type="entry name" value="26S PROTEASOME NON-ATPASE REGULATORY SUBUNIT 2"/>
    <property type="match status" value="1"/>
</dbReference>
<keyword evidence="8" id="KW-1185">Reference proteome</keyword>
<dbReference type="PIRSF" id="PIRSF015965">
    <property type="entry name" value="26S_Psome_Rpn1"/>
    <property type="match status" value="1"/>
</dbReference>
<feature type="compositionally biased region" description="Basic and acidic residues" evidence="4">
    <location>
        <begin position="633"/>
        <end position="642"/>
    </location>
</feature>
<accession>K0KY70</accession>
<dbReference type="GO" id="GO:0034515">
    <property type="term" value="C:proteasome storage granule"/>
    <property type="evidence" value="ECO:0007669"/>
    <property type="project" value="TreeGrafter"/>
</dbReference>
<evidence type="ECO:0000259" key="6">
    <source>
        <dbReference type="Pfam" id="PF18051"/>
    </source>
</evidence>
<evidence type="ECO:0000313" key="7">
    <source>
        <dbReference type="EMBL" id="CCH46399.1"/>
    </source>
</evidence>